<feature type="transmembrane region" description="Helical" evidence="6">
    <location>
        <begin position="41"/>
        <end position="63"/>
    </location>
</feature>
<gene>
    <name evidence="7" type="ORF">LEP1GSC058_3279</name>
</gene>
<dbReference type="EMBL" id="AKWZ02000010">
    <property type="protein sequence ID" value="EPG73349.1"/>
    <property type="molecule type" value="Genomic_DNA"/>
</dbReference>
<evidence type="ECO:0000256" key="1">
    <source>
        <dbReference type="ARBA" id="ARBA00004141"/>
    </source>
</evidence>
<sequence length="128" mass="13865">MEFKNSKNLPLFFAAFFGFTGVAFGAFGAHGLKAVLSPDLLIIFETGARYQLIHSVVLLILALSNKWSESKELRIGYWLIFSGILIFSGSLYTLSITGIKILGAITPFGGIALLLGWGFLGYSGIKGR</sequence>
<reference evidence="7" key="1">
    <citation type="submission" date="2013-04" db="EMBL/GenBank/DDBJ databases">
        <authorList>
            <person name="Harkins D.M."/>
            <person name="Durkin A.S."/>
            <person name="Selengut J.D."/>
            <person name="Sanka R."/>
            <person name="DePew J."/>
            <person name="Purushe J."/>
            <person name="Ahmed A."/>
            <person name="van der Linden H."/>
            <person name="Goris M.G.A."/>
            <person name="Hartskeerl R.A."/>
            <person name="Vinetz J.M."/>
            <person name="Sutton G.G."/>
            <person name="Nelson W.C."/>
            <person name="Fouts D.E."/>
        </authorList>
    </citation>
    <scope>NUCLEOTIDE SEQUENCE [LARGE SCALE GENOMIC DNA]</scope>
    <source>
        <strain evidence="7">BUT 6</strain>
    </source>
</reference>
<evidence type="ECO:0000256" key="6">
    <source>
        <dbReference type="SAM" id="Phobius"/>
    </source>
</evidence>
<proteinExistence type="inferred from homology"/>
<keyword evidence="8" id="KW-1185">Reference proteome</keyword>
<keyword evidence="4 6" id="KW-1133">Transmembrane helix</keyword>
<evidence type="ECO:0000256" key="2">
    <source>
        <dbReference type="ARBA" id="ARBA00009694"/>
    </source>
</evidence>
<dbReference type="Proteomes" id="UP000014540">
    <property type="component" value="Unassembled WGS sequence"/>
</dbReference>
<comment type="subcellular location">
    <subcellularLocation>
        <location evidence="1">Membrane</location>
        <topology evidence="1">Multi-pass membrane protein</topology>
    </subcellularLocation>
</comment>
<keyword evidence="5 6" id="KW-0472">Membrane</keyword>
<evidence type="ECO:0000256" key="3">
    <source>
        <dbReference type="ARBA" id="ARBA00022692"/>
    </source>
</evidence>
<dbReference type="RefSeq" id="WP_016549833.1">
    <property type="nucleotide sequence ID" value="NZ_AKWZ02000010.1"/>
</dbReference>
<evidence type="ECO:0000256" key="5">
    <source>
        <dbReference type="ARBA" id="ARBA00023136"/>
    </source>
</evidence>
<evidence type="ECO:0000313" key="7">
    <source>
        <dbReference type="EMBL" id="EPG73349.1"/>
    </source>
</evidence>
<dbReference type="InterPro" id="IPR006696">
    <property type="entry name" value="DUF423"/>
</dbReference>
<keyword evidence="3 6" id="KW-0812">Transmembrane</keyword>
<dbReference type="AlphaFoldDB" id="S3UYA6"/>
<dbReference type="PANTHER" id="PTHR43461">
    <property type="entry name" value="TRANSMEMBRANE PROTEIN 256"/>
    <property type="match status" value="1"/>
</dbReference>
<feature type="transmembrane region" description="Helical" evidence="6">
    <location>
        <begin position="75"/>
        <end position="95"/>
    </location>
</feature>
<dbReference type="STRING" id="1193011.LEP1GSC058_3279"/>
<organism evidence="7 8">
    <name type="scientific">Leptospira fainei serovar Hurstbridge str. BUT 6</name>
    <dbReference type="NCBI Taxonomy" id="1193011"/>
    <lineage>
        <taxon>Bacteria</taxon>
        <taxon>Pseudomonadati</taxon>
        <taxon>Spirochaetota</taxon>
        <taxon>Spirochaetia</taxon>
        <taxon>Leptospirales</taxon>
        <taxon>Leptospiraceae</taxon>
        <taxon>Leptospira</taxon>
    </lineage>
</organism>
<name>S3UYA6_9LEPT</name>
<dbReference type="GO" id="GO:0005886">
    <property type="term" value="C:plasma membrane"/>
    <property type="evidence" value="ECO:0007669"/>
    <property type="project" value="TreeGrafter"/>
</dbReference>
<dbReference type="PANTHER" id="PTHR43461:SF1">
    <property type="entry name" value="TRANSMEMBRANE PROTEIN 256"/>
    <property type="match status" value="1"/>
</dbReference>
<evidence type="ECO:0000256" key="4">
    <source>
        <dbReference type="ARBA" id="ARBA00022989"/>
    </source>
</evidence>
<evidence type="ECO:0000313" key="8">
    <source>
        <dbReference type="Proteomes" id="UP000014540"/>
    </source>
</evidence>
<dbReference type="OrthoDB" id="9802121at2"/>
<protein>
    <submittedName>
        <fullName evidence="7">PF04241 family protein</fullName>
    </submittedName>
</protein>
<comment type="caution">
    <text evidence="7">The sequence shown here is derived from an EMBL/GenBank/DDBJ whole genome shotgun (WGS) entry which is preliminary data.</text>
</comment>
<feature type="transmembrane region" description="Helical" evidence="6">
    <location>
        <begin position="101"/>
        <end position="122"/>
    </location>
</feature>
<accession>S3UYA6</accession>
<comment type="similarity">
    <text evidence="2">Belongs to the UPF0382 family.</text>
</comment>
<dbReference type="Pfam" id="PF04241">
    <property type="entry name" value="DUF423"/>
    <property type="match status" value="1"/>
</dbReference>